<dbReference type="Gene3D" id="1.20.5.1930">
    <property type="match status" value="1"/>
</dbReference>
<evidence type="ECO:0000313" key="8">
    <source>
        <dbReference type="Proteomes" id="UP001205920"/>
    </source>
</evidence>
<evidence type="ECO:0000256" key="1">
    <source>
        <dbReference type="ARBA" id="ARBA00022679"/>
    </source>
</evidence>
<proteinExistence type="predicted"/>
<feature type="transmembrane region" description="Helical" evidence="4">
    <location>
        <begin position="20"/>
        <end position="38"/>
    </location>
</feature>
<dbReference type="Gene3D" id="3.30.565.10">
    <property type="entry name" value="Histidine kinase-like ATPase, C-terminal domain"/>
    <property type="match status" value="1"/>
</dbReference>
<organism evidence="7 8">
    <name type="scientific">Corynebacterium lipophilum</name>
    <dbReference type="NCBI Taxonomy" id="2804918"/>
    <lineage>
        <taxon>Bacteria</taxon>
        <taxon>Bacillati</taxon>
        <taxon>Actinomycetota</taxon>
        <taxon>Actinomycetes</taxon>
        <taxon>Mycobacteriales</taxon>
        <taxon>Corynebacteriaceae</taxon>
        <taxon>Corynebacterium</taxon>
    </lineage>
</organism>
<dbReference type="CDD" id="cd16917">
    <property type="entry name" value="HATPase_UhpB-NarQ-NarX-like"/>
    <property type="match status" value="1"/>
</dbReference>
<dbReference type="InterPro" id="IPR011712">
    <property type="entry name" value="Sig_transdc_His_kin_sub3_dim/P"/>
</dbReference>
<dbReference type="Pfam" id="PF02518">
    <property type="entry name" value="HATPase_c"/>
    <property type="match status" value="1"/>
</dbReference>
<dbReference type="PIRSF" id="PIRSF037434">
    <property type="entry name" value="STHK_ChrS"/>
    <property type="match status" value="1"/>
</dbReference>
<keyword evidence="4" id="KW-0812">Transmembrane</keyword>
<evidence type="ECO:0000256" key="3">
    <source>
        <dbReference type="ARBA" id="ARBA00023012"/>
    </source>
</evidence>
<feature type="transmembrane region" description="Helical" evidence="4">
    <location>
        <begin position="44"/>
        <end position="64"/>
    </location>
</feature>
<dbReference type="EMBL" id="JAEUWV010000007">
    <property type="protein sequence ID" value="MCO6394592.1"/>
    <property type="molecule type" value="Genomic_DNA"/>
</dbReference>
<dbReference type="Pfam" id="PF07730">
    <property type="entry name" value="HisKA_3"/>
    <property type="match status" value="1"/>
</dbReference>
<dbReference type="GO" id="GO:0046983">
    <property type="term" value="F:protein dimerization activity"/>
    <property type="evidence" value="ECO:0007669"/>
    <property type="project" value="InterPro"/>
</dbReference>
<dbReference type="GO" id="GO:0016020">
    <property type="term" value="C:membrane"/>
    <property type="evidence" value="ECO:0007669"/>
    <property type="project" value="InterPro"/>
</dbReference>
<keyword evidence="1" id="KW-0808">Transferase</keyword>
<sequence>MSGAPSKVICVNTTNRILTFLRVSLHVLVAVLLLVGIASSRWNPLAICMAVPFALLYLAGTVAYNEGKRFPRAAMYTWLAAVLALWVVMALHAAEFVWLEFPLVILVSVVLPTWSGIAVAALLLAFTLSITAPGAGIGGVVGPLLGTVLALLIYHSYRALRAEADHYKHLAYELQATHMELAAAEHASGVLEERARLSREVHDTIAQGLSSIVLLGRTLDKQITEPGAKQILDTIRATASDNLAEARRFVAVNAGPAEPLPRRLEELARGAEGRQQALGQRLTVDLNVEDVPEPAAGVIERVVREGLSNIVRHADATRAVVTVEQLGDVATVDVFDNGRGITGPEGYGLRGLRARVAEVGGTLSVEGNVLAASIPLGKDTHE</sequence>
<protein>
    <submittedName>
        <fullName evidence="7">Sensor histidine kinase</fullName>
    </submittedName>
</protein>
<feature type="transmembrane region" description="Helical" evidence="4">
    <location>
        <begin position="105"/>
        <end position="128"/>
    </location>
</feature>
<dbReference type="InterPro" id="IPR050482">
    <property type="entry name" value="Sensor_HK_TwoCompSys"/>
</dbReference>
<feature type="domain" description="Histidine kinase/HSP90-like ATPase" evidence="5">
    <location>
        <begin position="299"/>
        <end position="366"/>
    </location>
</feature>
<dbReference type="AlphaFoldDB" id="A0AAW5HWB5"/>
<evidence type="ECO:0000256" key="2">
    <source>
        <dbReference type="ARBA" id="ARBA00022777"/>
    </source>
</evidence>
<feature type="transmembrane region" description="Helical" evidence="4">
    <location>
        <begin position="135"/>
        <end position="157"/>
    </location>
</feature>
<dbReference type="GO" id="GO:0000155">
    <property type="term" value="F:phosphorelay sensor kinase activity"/>
    <property type="evidence" value="ECO:0007669"/>
    <property type="project" value="InterPro"/>
</dbReference>
<keyword evidence="8" id="KW-1185">Reference proteome</keyword>
<feature type="domain" description="Signal transduction histidine kinase subgroup 3 dimerisation and phosphoacceptor" evidence="6">
    <location>
        <begin position="193"/>
        <end position="252"/>
    </location>
</feature>
<dbReference type="SUPFAM" id="SSF55874">
    <property type="entry name" value="ATPase domain of HSP90 chaperone/DNA topoisomerase II/histidine kinase"/>
    <property type="match status" value="1"/>
</dbReference>
<evidence type="ECO:0000259" key="6">
    <source>
        <dbReference type="Pfam" id="PF07730"/>
    </source>
</evidence>
<keyword evidence="2 7" id="KW-0418">Kinase</keyword>
<dbReference type="InterPro" id="IPR003594">
    <property type="entry name" value="HATPase_dom"/>
</dbReference>
<name>A0AAW5HWB5_9CORY</name>
<keyword evidence="4" id="KW-0472">Membrane</keyword>
<dbReference type="InterPro" id="IPR017205">
    <property type="entry name" value="Sig_transdc_His_kinase_ChrS"/>
</dbReference>
<feature type="transmembrane region" description="Helical" evidence="4">
    <location>
        <begin position="76"/>
        <end position="99"/>
    </location>
</feature>
<reference evidence="7 8" key="1">
    <citation type="submission" date="2021-01" db="EMBL/GenBank/DDBJ databases">
        <title>Identification and Characterization of Corynebacterium sp.</title>
        <authorList>
            <person name="Luo Q."/>
            <person name="Qu P."/>
            <person name="Chen Q."/>
        </authorList>
    </citation>
    <scope>NUCLEOTIDE SEQUENCE [LARGE SCALE GENOMIC DNA]</scope>
    <source>
        <strain evidence="7 8">MC-18</strain>
    </source>
</reference>
<keyword evidence="4" id="KW-1133">Transmembrane helix</keyword>
<dbReference type="PANTHER" id="PTHR24421">
    <property type="entry name" value="NITRATE/NITRITE SENSOR PROTEIN NARX-RELATED"/>
    <property type="match status" value="1"/>
</dbReference>
<evidence type="ECO:0000313" key="7">
    <source>
        <dbReference type="EMBL" id="MCO6394592.1"/>
    </source>
</evidence>
<keyword evidence="3" id="KW-0902">Two-component regulatory system</keyword>
<accession>A0AAW5HWB5</accession>
<comment type="caution">
    <text evidence="7">The sequence shown here is derived from an EMBL/GenBank/DDBJ whole genome shotgun (WGS) entry which is preliminary data.</text>
</comment>
<evidence type="ECO:0000259" key="5">
    <source>
        <dbReference type="Pfam" id="PF02518"/>
    </source>
</evidence>
<dbReference type="InterPro" id="IPR036890">
    <property type="entry name" value="HATPase_C_sf"/>
</dbReference>
<dbReference type="Proteomes" id="UP001205920">
    <property type="component" value="Unassembled WGS sequence"/>
</dbReference>
<gene>
    <name evidence="7" type="ORF">JMN37_06330</name>
</gene>
<evidence type="ECO:0000256" key="4">
    <source>
        <dbReference type="SAM" id="Phobius"/>
    </source>
</evidence>